<dbReference type="EMBL" id="CAJNRG010016829">
    <property type="protein sequence ID" value="CAF2211114.1"/>
    <property type="molecule type" value="Genomic_DNA"/>
</dbReference>
<comment type="caution">
    <text evidence="2">The sequence shown here is derived from an EMBL/GenBank/DDBJ whole genome shotgun (WGS) entry which is preliminary data.</text>
</comment>
<name>A0A816ZGW7_9BILA</name>
<feature type="compositionally biased region" description="Polar residues" evidence="1">
    <location>
        <begin position="47"/>
        <end position="58"/>
    </location>
</feature>
<feature type="compositionally biased region" description="Basic and acidic residues" evidence="1">
    <location>
        <begin position="69"/>
        <end position="78"/>
    </location>
</feature>
<feature type="region of interest" description="Disordered" evidence="1">
    <location>
        <begin position="47"/>
        <end position="97"/>
    </location>
</feature>
<protein>
    <submittedName>
        <fullName evidence="2">Uncharacterized protein</fullName>
    </submittedName>
</protein>
<accession>A0A816ZGW7</accession>
<organism evidence="2 3">
    <name type="scientific">Rotaria magnacalcarata</name>
    <dbReference type="NCBI Taxonomy" id="392030"/>
    <lineage>
        <taxon>Eukaryota</taxon>
        <taxon>Metazoa</taxon>
        <taxon>Spiralia</taxon>
        <taxon>Gnathifera</taxon>
        <taxon>Rotifera</taxon>
        <taxon>Eurotatoria</taxon>
        <taxon>Bdelloidea</taxon>
        <taxon>Philodinida</taxon>
        <taxon>Philodinidae</taxon>
        <taxon>Rotaria</taxon>
    </lineage>
</organism>
<dbReference type="AlphaFoldDB" id="A0A816ZGW7"/>
<evidence type="ECO:0000313" key="3">
    <source>
        <dbReference type="Proteomes" id="UP000663887"/>
    </source>
</evidence>
<dbReference type="Proteomes" id="UP000663887">
    <property type="component" value="Unassembled WGS sequence"/>
</dbReference>
<sequence length="228" mass="26769">MRVAAAVETYTSNNFSTFSFLGVPHNHWYCPLMNTKENFYASRDLSTTETTEAELNNDSSKENRRKKARTDTSTDRLSQKRRCRQSKGYKNNNNNNVEWSFSSGEDYQPPLLEQLYPSSHSSHTDITEFYFITRGRLDYFCEKYLCVTGVTAIREFQHAAQLQLLVHKENLYELLRFIRRTPNYFTSIQEIGRKYKDEGVEVQIKELVNHLIDIRKTSNFVNITFVVN</sequence>
<evidence type="ECO:0000313" key="2">
    <source>
        <dbReference type="EMBL" id="CAF2211114.1"/>
    </source>
</evidence>
<proteinExistence type="predicted"/>
<reference evidence="2" key="1">
    <citation type="submission" date="2021-02" db="EMBL/GenBank/DDBJ databases">
        <authorList>
            <person name="Nowell W R."/>
        </authorList>
    </citation>
    <scope>NUCLEOTIDE SEQUENCE</scope>
</reference>
<evidence type="ECO:0000256" key="1">
    <source>
        <dbReference type="SAM" id="MobiDB-lite"/>
    </source>
</evidence>
<gene>
    <name evidence="2" type="ORF">XDN619_LOCUS33301</name>
</gene>